<dbReference type="HOGENOM" id="CLU_3117987_0_0_9"/>
<keyword evidence="1" id="KW-0472">Membrane</keyword>
<dbReference type="Proteomes" id="UP000016608">
    <property type="component" value="Unassembled WGS sequence"/>
</dbReference>
<proteinExistence type="predicted"/>
<reference evidence="2 3" key="1">
    <citation type="submission" date="2013-06" db="EMBL/GenBank/DDBJ databases">
        <authorList>
            <person name="Weinstock G."/>
            <person name="Sodergren E."/>
            <person name="Lobos E.A."/>
            <person name="Fulton L."/>
            <person name="Fulton R."/>
            <person name="Courtney L."/>
            <person name="Fronick C."/>
            <person name="O'Laughlin M."/>
            <person name="Godfrey J."/>
            <person name="Wilson R.M."/>
            <person name="Miner T."/>
            <person name="Farmer C."/>
            <person name="Delehaunty K."/>
            <person name="Cordes M."/>
            <person name="Minx P."/>
            <person name="Tomlinson C."/>
            <person name="Chen J."/>
            <person name="Wollam A."/>
            <person name="Pepin K.H."/>
            <person name="Bhonagiri V."/>
            <person name="Zhang X."/>
            <person name="Warren W."/>
            <person name="Mitreva M."/>
            <person name="Mardis E.R."/>
            <person name="Wilson R.K."/>
        </authorList>
    </citation>
    <scope>NUCLEOTIDE SEQUENCE [LARGE SCALE GENOMIC DNA]</scope>
    <source>
        <strain evidence="2 3">ATCC 29099</strain>
    </source>
</reference>
<evidence type="ECO:0000256" key="1">
    <source>
        <dbReference type="SAM" id="Phobius"/>
    </source>
</evidence>
<keyword evidence="1" id="KW-0812">Transmembrane</keyword>
<comment type="caution">
    <text evidence="2">The sequence shown here is derived from an EMBL/GenBank/DDBJ whole genome shotgun (WGS) entry which is preliminary data.</text>
</comment>
<sequence length="50" mass="5868">MASVLIQNAQIAILFDMSDHLAQPFHIVTFCSLFIARFLSFFSHRRWKVL</sequence>
<feature type="transmembrane region" description="Helical" evidence="1">
    <location>
        <begin position="24"/>
        <end position="42"/>
    </location>
</feature>
<organism evidence="2 3">
    <name type="scientific">Eubacterium ramulus ATCC 29099</name>
    <dbReference type="NCBI Taxonomy" id="1256908"/>
    <lineage>
        <taxon>Bacteria</taxon>
        <taxon>Bacillati</taxon>
        <taxon>Bacillota</taxon>
        <taxon>Clostridia</taxon>
        <taxon>Eubacteriales</taxon>
        <taxon>Eubacteriaceae</taxon>
        <taxon>Eubacterium</taxon>
    </lineage>
</organism>
<keyword evidence="3" id="KW-1185">Reference proteome</keyword>
<name>U2NYE7_EUBRA</name>
<evidence type="ECO:0000313" key="3">
    <source>
        <dbReference type="Proteomes" id="UP000016608"/>
    </source>
</evidence>
<keyword evidence="1" id="KW-1133">Transmembrane helix</keyword>
<evidence type="ECO:0000313" key="2">
    <source>
        <dbReference type="EMBL" id="ERK43135.1"/>
    </source>
</evidence>
<protein>
    <submittedName>
        <fullName evidence="2">Uncharacterized protein</fullName>
    </submittedName>
</protein>
<dbReference type="EMBL" id="AWVJ01000160">
    <property type="protein sequence ID" value="ERK43135.1"/>
    <property type="molecule type" value="Genomic_DNA"/>
</dbReference>
<accession>U2NYE7</accession>
<dbReference type="AlphaFoldDB" id="U2NYE7"/>
<gene>
    <name evidence="2" type="ORF">HMPREF0373_02570</name>
</gene>